<feature type="compositionally biased region" description="Polar residues" evidence="1">
    <location>
        <begin position="1"/>
        <end position="11"/>
    </location>
</feature>
<dbReference type="SUPFAM" id="SSF103025">
    <property type="entry name" value="Folate-binding domain"/>
    <property type="match status" value="1"/>
</dbReference>
<reference evidence="3" key="1">
    <citation type="journal article" date="2021" name="ISME J.">
        <title>Evolutionary origin and ecological implication of a unique nif island in free-living Bradyrhizobium lineages.</title>
        <authorList>
            <person name="Tao J."/>
        </authorList>
    </citation>
    <scope>NUCLEOTIDE SEQUENCE [LARGE SCALE GENOMIC DNA]</scope>
    <source>
        <strain evidence="3">SZCCT0094</strain>
    </source>
</reference>
<dbReference type="RefSeq" id="WP_172240666.1">
    <property type="nucleotide sequence ID" value="NZ_JABFDP010000027.1"/>
</dbReference>
<dbReference type="EMBL" id="JAFCLK010000038">
    <property type="protein sequence ID" value="MBR1140261.1"/>
    <property type="molecule type" value="Genomic_DNA"/>
</dbReference>
<feature type="region of interest" description="Disordered" evidence="1">
    <location>
        <begin position="1"/>
        <end position="23"/>
    </location>
</feature>
<dbReference type="Pfam" id="PF04268">
    <property type="entry name" value="SoxG"/>
    <property type="match status" value="1"/>
</dbReference>
<accession>A0ABS5GGP0</accession>
<dbReference type="Proteomes" id="UP001314635">
    <property type="component" value="Unassembled WGS sequence"/>
</dbReference>
<sequence>MAEHSPSSSPVTFADAAPAPPGSQVTITERADLGLATLQARKGQEAALREAIRQYCGVMLPDRPAVASADTIAFAGLGPQHWLGMADGSSHRLATALKAAIGPLASIVDQSGGYVVFRVGGPAIRDVLAKGFPIDLHERAFPPGAAATTVAAHIGAIIWRNEDQDGCASFDIAVFRSLSRSFWHWFSEAAAEFGCEVRPS</sequence>
<evidence type="ECO:0000313" key="2">
    <source>
        <dbReference type="EMBL" id="MBR1140261.1"/>
    </source>
</evidence>
<proteinExistence type="predicted"/>
<keyword evidence="3" id="KW-1185">Reference proteome</keyword>
<dbReference type="InterPro" id="IPR007375">
    <property type="entry name" value="SoxG"/>
</dbReference>
<dbReference type="Gene3D" id="3.30.1360.120">
    <property type="entry name" value="Probable tRNA modification gtpase trme, domain 1"/>
    <property type="match status" value="1"/>
</dbReference>
<dbReference type="Gene3D" id="3.30.70.1520">
    <property type="entry name" value="Heterotetrameric sarcosine oxidase"/>
    <property type="match status" value="1"/>
</dbReference>
<protein>
    <submittedName>
        <fullName evidence="2">Sarcosine oxidase subunit gamma</fullName>
    </submittedName>
</protein>
<comment type="caution">
    <text evidence="2">The sequence shown here is derived from an EMBL/GenBank/DDBJ whole genome shotgun (WGS) entry which is preliminary data.</text>
</comment>
<evidence type="ECO:0000313" key="3">
    <source>
        <dbReference type="Proteomes" id="UP001314635"/>
    </source>
</evidence>
<organism evidence="2 3">
    <name type="scientific">Bradyrhizobium denitrificans</name>
    <dbReference type="NCBI Taxonomy" id="2734912"/>
    <lineage>
        <taxon>Bacteria</taxon>
        <taxon>Pseudomonadati</taxon>
        <taxon>Pseudomonadota</taxon>
        <taxon>Alphaproteobacteria</taxon>
        <taxon>Hyphomicrobiales</taxon>
        <taxon>Nitrobacteraceae</taxon>
        <taxon>Bradyrhizobium</taxon>
    </lineage>
</organism>
<gene>
    <name evidence="2" type="ORF">JQ619_31335</name>
</gene>
<name>A0ABS5GGP0_9BRAD</name>
<evidence type="ECO:0000256" key="1">
    <source>
        <dbReference type="SAM" id="MobiDB-lite"/>
    </source>
</evidence>
<dbReference type="InterPro" id="IPR027266">
    <property type="entry name" value="TrmE/GcvT-like"/>
</dbReference>